<protein>
    <submittedName>
        <fullName evidence="1">Aureocin A53 family class IId bacteriocin</fullName>
    </submittedName>
</protein>
<dbReference type="EMBL" id="JBHUDE010000014">
    <property type="protein sequence ID" value="MFD1606803.1"/>
    <property type="molecule type" value="Genomic_DNA"/>
</dbReference>
<sequence>MAVFLRIVAQLSTRAAQWAWANRQAILEMIYKGVGISAIIDYINSRV</sequence>
<comment type="caution">
    <text evidence="1">The sequence shown here is derived from an EMBL/GenBank/DDBJ whole genome shotgun (WGS) entry which is preliminary data.</text>
</comment>
<evidence type="ECO:0000313" key="2">
    <source>
        <dbReference type="Proteomes" id="UP001597221"/>
    </source>
</evidence>
<name>A0ABW4HMG6_9BACI</name>
<keyword evidence="2" id="KW-1185">Reference proteome</keyword>
<dbReference type="InterPro" id="IPR020968">
    <property type="entry name" value="Bacteriocin_II_aureocin-like"/>
</dbReference>
<proteinExistence type="predicted"/>
<dbReference type="Proteomes" id="UP001597221">
    <property type="component" value="Unassembled WGS sequence"/>
</dbReference>
<gene>
    <name evidence="1" type="ORF">ACFSBH_03955</name>
</gene>
<organism evidence="1 2">
    <name type="scientific">Oceanobacillus luteolus</name>
    <dbReference type="NCBI Taxonomy" id="1274358"/>
    <lineage>
        <taxon>Bacteria</taxon>
        <taxon>Bacillati</taxon>
        <taxon>Bacillota</taxon>
        <taxon>Bacilli</taxon>
        <taxon>Bacillales</taxon>
        <taxon>Bacillaceae</taxon>
        <taxon>Oceanobacillus</taxon>
    </lineage>
</organism>
<reference evidence="2" key="1">
    <citation type="journal article" date="2019" name="Int. J. Syst. Evol. Microbiol.">
        <title>The Global Catalogue of Microorganisms (GCM) 10K type strain sequencing project: providing services to taxonomists for standard genome sequencing and annotation.</title>
        <authorList>
            <consortium name="The Broad Institute Genomics Platform"/>
            <consortium name="The Broad Institute Genome Sequencing Center for Infectious Disease"/>
            <person name="Wu L."/>
            <person name="Ma J."/>
        </authorList>
    </citation>
    <scope>NUCLEOTIDE SEQUENCE [LARGE SCALE GENOMIC DNA]</scope>
    <source>
        <strain evidence="2">CGMCC 1.12376</strain>
    </source>
</reference>
<dbReference type="RefSeq" id="WP_379596119.1">
    <property type="nucleotide sequence ID" value="NZ_JBHUDE010000014.1"/>
</dbReference>
<dbReference type="Pfam" id="PF11758">
    <property type="entry name" value="Bacteriocin_IIi"/>
    <property type="match status" value="1"/>
</dbReference>
<accession>A0ABW4HMG6</accession>
<evidence type="ECO:0000313" key="1">
    <source>
        <dbReference type="EMBL" id="MFD1606803.1"/>
    </source>
</evidence>
<dbReference type="NCBIfam" id="NF033881">
    <property type="entry name" value="aureocin_A53"/>
    <property type="match status" value="1"/>
</dbReference>